<reference evidence="4" key="1">
    <citation type="journal article" date="2017" name="Proc. Natl. Acad. Sci. U.S.A.">
        <title>Simulation of Deepwater Horizon oil plume reveals substrate specialization within a complex community of hydrocarbon-degraders.</title>
        <authorList>
            <person name="Hu P."/>
            <person name="Dubinsky E.A."/>
            <person name="Probst A.J."/>
            <person name="Wang J."/>
            <person name="Sieber C.M.K."/>
            <person name="Tom L.M."/>
            <person name="Gardinali P."/>
            <person name="Banfield J.F."/>
            <person name="Atlas R.M."/>
            <person name="Andersen G.L."/>
        </authorList>
    </citation>
    <scope>NUCLEOTIDE SEQUENCE [LARGE SCALE GENOMIC DNA]</scope>
</reference>
<feature type="coiled-coil region" evidence="1">
    <location>
        <begin position="49"/>
        <end position="76"/>
    </location>
</feature>
<keyword evidence="2" id="KW-0812">Transmembrane</keyword>
<feature type="transmembrane region" description="Helical" evidence="2">
    <location>
        <begin position="186"/>
        <end position="204"/>
    </location>
</feature>
<keyword evidence="2" id="KW-1133">Transmembrane helix</keyword>
<protein>
    <submittedName>
        <fullName evidence="3">Uncharacterized protein</fullName>
    </submittedName>
</protein>
<organism evidence="3 4">
    <name type="scientific">Halobacteriovorax marinus</name>
    <dbReference type="NCBI Taxonomy" id="97084"/>
    <lineage>
        <taxon>Bacteria</taxon>
        <taxon>Pseudomonadati</taxon>
        <taxon>Bdellovibrionota</taxon>
        <taxon>Bacteriovoracia</taxon>
        <taxon>Bacteriovoracales</taxon>
        <taxon>Halobacteriovoraceae</taxon>
        <taxon>Halobacteriovorax</taxon>
    </lineage>
</organism>
<feature type="transmembrane region" description="Helical" evidence="2">
    <location>
        <begin position="6"/>
        <end position="23"/>
    </location>
</feature>
<dbReference type="AlphaFoldDB" id="A0A1Y5FEB1"/>
<evidence type="ECO:0000256" key="1">
    <source>
        <dbReference type="SAM" id="Coils"/>
    </source>
</evidence>
<proteinExistence type="predicted"/>
<keyword evidence="2" id="KW-0472">Membrane</keyword>
<name>A0A1Y5FEB1_9BACT</name>
<evidence type="ECO:0000256" key="2">
    <source>
        <dbReference type="SAM" id="Phobius"/>
    </source>
</evidence>
<sequence length="255" mass="28929">MTTNRIFNTFIMGLGILSLGLFISSHDILAQNNAHQETEYVDDGEEHDVEELEGVINQYRNQNKEVTEALQDFTKDGSLSEGDRKKILEMYSSATGKTGAPGPNGMGAGGKLDMEKFRPVIKQLNGQYGRMTYSSAKGQIQSNIEQTPAKGFFRAFPKMVDFVTHLIRDNSAMLSLLDMFKDRRKLLFYLGANIATIILGFILKRRVSKEAAFSERLSKWIFRKGLVMGMRFGLLLLFFKSEIYPTWQIVKKVFL</sequence>
<comment type="caution">
    <text evidence="3">The sequence shown here is derived from an EMBL/GenBank/DDBJ whole genome shotgun (WGS) entry which is preliminary data.</text>
</comment>
<evidence type="ECO:0000313" key="3">
    <source>
        <dbReference type="EMBL" id="OUR97309.1"/>
    </source>
</evidence>
<accession>A0A1Y5FEB1</accession>
<dbReference type="Proteomes" id="UP000196531">
    <property type="component" value="Unassembled WGS sequence"/>
</dbReference>
<dbReference type="EMBL" id="MAAO01000006">
    <property type="protein sequence ID" value="OUR97309.1"/>
    <property type="molecule type" value="Genomic_DNA"/>
</dbReference>
<keyword evidence="1" id="KW-0175">Coiled coil</keyword>
<gene>
    <name evidence="3" type="ORF">A9Q84_13365</name>
</gene>
<evidence type="ECO:0000313" key="4">
    <source>
        <dbReference type="Proteomes" id="UP000196531"/>
    </source>
</evidence>